<evidence type="ECO:0000313" key="2">
    <source>
        <dbReference type="Proteomes" id="UP001303285"/>
    </source>
</evidence>
<sequence>MKSDTALAVSFAMAIPSQPNPISIFLPSCLHQVSILDFRLENAIAIGSN</sequence>
<reference evidence="1 2" key="1">
    <citation type="submission" date="2023-12" db="EMBL/GenBank/DDBJ databases">
        <title>Baltic Sea Cyanobacteria.</title>
        <authorList>
            <person name="Delbaje E."/>
            <person name="Fewer D.P."/>
            <person name="Shishido T.K."/>
        </authorList>
    </citation>
    <scope>NUCLEOTIDE SEQUENCE [LARGE SCALE GENOMIC DNA]</scope>
    <source>
        <strain evidence="1 2">UHCC 0060</strain>
    </source>
</reference>
<keyword evidence="2" id="KW-1185">Reference proteome</keyword>
<organism evidence="1 2">
    <name type="scientific">Nodularia spumigena UHCC 0060</name>
    <dbReference type="NCBI Taxonomy" id="3110300"/>
    <lineage>
        <taxon>Bacteria</taxon>
        <taxon>Bacillati</taxon>
        <taxon>Cyanobacteriota</taxon>
        <taxon>Cyanophyceae</taxon>
        <taxon>Nostocales</taxon>
        <taxon>Nodulariaceae</taxon>
        <taxon>Nodularia</taxon>
    </lineage>
</organism>
<protein>
    <submittedName>
        <fullName evidence="1">Uncharacterized protein</fullName>
    </submittedName>
</protein>
<dbReference type="Proteomes" id="UP001303285">
    <property type="component" value="Unassembled WGS sequence"/>
</dbReference>
<proteinExistence type="predicted"/>
<evidence type="ECO:0000313" key="1">
    <source>
        <dbReference type="EMBL" id="MEA5608239.1"/>
    </source>
</evidence>
<comment type="caution">
    <text evidence="1">The sequence shown here is derived from an EMBL/GenBank/DDBJ whole genome shotgun (WGS) entry which is preliminary data.</text>
</comment>
<accession>A0ABU5UPN8</accession>
<name>A0ABU5UPN8_NODSP</name>
<gene>
    <name evidence="1" type="ORF">VB695_09170</name>
</gene>
<dbReference type="EMBL" id="JAYGHK010000023">
    <property type="protein sequence ID" value="MEA5608239.1"/>
    <property type="molecule type" value="Genomic_DNA"/>
</dbReference>